<feature type="compositionally biased region" description="Polar residues" evidence="1">
    <location>
        <begin position="136"/>
        <end position="153"/>
    </location>
</feature>
<proteinExistence type="predicted"/>
<dbReference type="Proteomes" id="UP001479436">
    <property type="component" value="Unassembled WGS sequence"/>
</dbReference>
<feature type="region of interest" description="Disordered" evidence="1">
    <location>
        <begin position="112"/>
        <end position="175"/>
    </location>
</feature>
<evidence type="ECO:0000256" key="1">
    <source>
        <dbReference type="SAM" id="MobiDB-lite"/>
    </source>
</evidence>
<accession>A0ABR2VQ27</accession>
<evidence type="ECO:0000313" key="3">
    <source>
        <dbReference type="Proteomes" id="UP001479436"/>
    </source>
</evidence>
<sequence>MYTFILDSVTCYELGRNLKENEYPEEQVAINIPDARTFQLSIAKIQNLICVLNERMVKLEEQQTQLPHSNIDRPDQFLSSNPKYILSQNPAEESVALLPQTQERLASQIAHLPNNTPPRAGYSSSTSYVNHRVPETPSSNRKSMSPQLESTQQRRGRDSFADQTAPTRHYKIMRK</sequence>
<name>A0ABR2VQ27_9FUNG</name>
<comment type="caution">
    <text evidence="2">The sequence shown here is derived from an EMBL/GenBank/DDBJ whole genome shotgun (WGS) entry which is preliminary data.</text>
</comment>
<gene>
    <name evidence="2" type="ORF">K7432_014605</name>
</gene>
<evidence type="ECO:0000313" key="2">
    <source>
        <dbReference type="EMBL" id="KAK9687895.1"/>
    </source>
</evidence>
<keyword evidence="3" id="KW-1185">Reference proteome</keyword>
<organism evidence="2 3">
    <name type="scientific">Basidiobolus ranarum</name>
    <dbReference type="NCBI Taxonomy" id="34480"/>
    <lineage>
        <taxon>Eukaryota</taxon>
        <taxon>Fungi</taxon>
        <taxon>Fungi incertae sedis</taxon>
        <taxon>Zoopagomycota</taxon>
        <taxon>Entomophthoromycotina</taxon>
        <taxon>Basidiobolomycetes</taxon>
        <taxon>Basidiobolales</taxon>
        <taxon>Basidiobolaceae</taxon>
        <taxon>Basidiobolus</taxon>
    </lineage>
</organism>
<protein>
    <submittedName>
        <fullName evidence="2">Uncharacterized protein</fullName>
    </submittedName>
</protein>
<dbReference type="EMBL" id="JASJQH010008582">
    <property type="protein sequence ID" value="KAK9687895.1"/>
    <property type="molecule type" value="Genomic_DNA"/>
</dbReference>
<reference evidence="2 3" key="1">
    <citation type="submission" date="2023-04" db="EMBL/GenBank/DDBJ databases">
        <title>Genome of Basidiobolus ranarum AG-B5.</title>
        <authorList>
            <person name="Stajich J.E."/>
            <person name="Carter-House D."/>
            <person name="Gryganskyi A."/>
        </authorList>
    </citation>
    <scope>NUCLEOTIDE SEQUENCE [LARGE SCALE GENOMIC DNA]</scope>
    <source>
        <strain evidence="2 3">AG-B5</strain>
    </source>
</reference>